<keyword evidence="2" id="KW-1185">Reference proteome</keyword>
<gene>
    <name evidence="1" type="ORF">PEV8663_02026</name>
</gene>
<proteinExistence type="predicted"/>
<protein>
    <submittedName>
        <fullName evidence="1">Uncharacterized protein</fullName>
    </submittedName>
</protein>
<name>A0A238KCH2_9RHOB</name>
<sequence length="188" mass="21010">MSFSFPAKSAVLAASAVLISACSPDKAGRILAPEKYGLTCVSQTVCLDDTSRKTEAQQLYAQASRSIQADLAPFKAPPRVLFCSTKACSDQFGEDDNQALTLGTYGILIREDGWHGYTVRHEMIHHLQNERFGVREASYNLPKWYIEGMGYALSGDPRNPLPRPELQRYKDKYNAWIAKGNHWSKPPQ</sequence>
<dbReference type="AlphaFoldDB" id="A0A238KCH2"/>
<organism evidence="1 2">
    <name type="scientific">Pelagimonas varians</name>
    <dbReference type="NCBI Taxonomy" id="696760"/>
    <lineage>
        <taxon>Bacteria</taxon>
        <taxon>Pseudomonadati</taxon>
        <taxon>Pseudomonadota</taxon>
        <taxon>Alphaproteobacteria</taxon>
        <taxon>Rhodobacterales</taxon>
        <taxon>Roseobacteraceae</taxon>
        <taxon>Pelagimonas</taxon>
    </lineage>
</organism>
<dbReference type="EMBL" id="FXYH01000006">
    <property type="protein sequence ID" value="SMX40520.1"/>
    <property type="molecule type" value="Genomic_DNA"/>
</dbReference>
<dbReference type="Proteomes" id="UP000220836">
    <property type="component" value="Unassembled WGS sequence"/>
</dbReference>
<evidence type="ECO:0000313" key="1">
    <source>
        <dbReference type="EMBL" id="SMX40520.1"/>
    </source>
</evidence>
<evidence type="ECO:0000313" key="2">
    <source>
        <dbReference type="Proteomes" id="UP000220836"/>
    </source>
</evidence>
<accession>A0A238KCH2</accession>
<reference evidence="1 2" key="1">
    <citation type="submission" date="2017-05" db="EMBL/GenBank/DDBJ databases">
        <authorList>
            <person name="Song R."/>
            <person name="Chenine A.L."/>
            <person name="Ruprecht R.M."/>
        </authorList>
    </citation>
    <scope>NUCLEOTIDE SEQUENCE [LARGE SCALE GENOMIC DNA]</scope>
    <source>
        <strain evidence="1 2">CECT 8663</strain>
    </source>
</reference>
<dbReference type="OrthoDB" id="7866626at2"/>
<dbReference type="RefSeq" id="WP_097804527.1">
    <property type="nucleotide sequence ID" value="NZ_FXYH01000006.1"/>
</dbReference>